<dbReference type="RefSeq" id="WP_135372492.1">
    <property type="nucleotide sequence ID" value="NZ_RKLY01000012.1"/>
</dbReference>
<gene>
    <name evidence="2" type="ORF">EGT49_05975</name>
</gene>
<evidence type="ECO:0000313" key="2">
    <source>
        <dbReference type="EMBL" id="TGD23416.1"/>
    </source>
</evidence>
<keyword evidence="1" id="KW-1133">Transmembrane helix</keyword>
<dbReference type="Pfam" id="PF19389">
    <property type="entry name" value="DUF5964"/>
    <property type="match status" value="1"/>
</dbReference>
<dbReference type="OrthoDB" id="2310136at2"/>
<protein>
    <submittedName>
        <fullName evidence="2">Uncharacterized protein</fullName>
    </submittedName>
</protein>
<sequence length="93" mass="10479">MRKAVETVPTIALMGLLIFSMYQRSLNDSWINLFALSLAGLCVYSPVALFIEGIVTKMKKSQNLPTSEKIFIWYLAIISIIFIGLTVYLMGTR</sequence>
<reference evidence="2 3" key="1">
    <citation type="submission" date="2018-10" db="EMBL/GenBank/DDBJ databases">
        <title>Lactobacillus sp. R7 and Lactobacillus sp. R19 isolated from fermented mustard green product of Taiwan.</title>
        <authorList>
            <person name="Lin S.-T."/>
        </authorList>
    </citation>
    <scope>NUCLEOTIDE SEQUENCE [LARGE SCALE GENOMIC DNA]</scope>
    <source>
        <strain evidence="2 3">BCRC 81127</strain>
    </source>
</reference>
<feature type="transmembrane region" description="Helical" evidence="1">
    <location>
        <begin position="7"/>
        <end position="24"/>
    </location>
</feature>
<feature type="transmembrane region" description="Helical" evidence="1">
    <location>
        <begin position="71"/>
        <end position="91"/>
    </location>
</feature>
<evidence type="ECO:0000313" key="3">
    <source>
        <dbReference type="Proteomes" id="UP000298021"/>
    </source>
</evidence>
<proteinExistence type="predicted"/>
<dbReference type="AlphaFoldDB" id="A0A4Z0JMP3"/>
<keyword evidence="3" id="KW-1185">Reference proteome</keyword>
<dbReference type="Proteomes" id="UP000298021">
    <property type="component" value="Unassembled WGS sequence"/>
</dbReference>
<dbReference type="InterPro" id="IPR046008">
    <property type="entry name" value="DUF5964"/>
</dbReference>
<keyword evidence="1" id="KW-0472">Membrane</keyword>
<comment type="caution">
    <text evidence="2">The sequence shown here is derived from an EMBL/GenBank/DDBJ whole genome shotgun (WGS) entry which is preliminary data.</text>
</comment>
<dbReference type="EMBL" id="RKLY01000012">
    <property type="protein sequence ID" value="TGD23416.1"/>
    <property type="molecule type" value="Genomic_DNA"/>
</dbReference>
<feature type="transmembrane region" description="Helical" evidence="1">
    <location>
        <begin position="30"/>
        <end position="51"/>
    </location>
</feature>
<organism evidence="2 3">
    <name type="scientific">Companilactobacillus suantsaicola</name>
    <dbReference type="NCBI Taxonomy" id="2487723"/>
    <lineage>
        <taxon>Bacteria</taxon>
        <taxon>Bacillati</taxon>
        <taxon>Bacillota</taxon>
        <taxon>Bacilli</taxon>
        <taxon>Lactobacillales</taxon>
        <taxon>Lactobacillaceae</taxon>
        <taxon>Companilactobacillus</taxon>
    </lineage>
</organism>
<name>A0A4Z0JMP3_9LACO</name>
<accession>A0A4Z0JMP3</accession>
<evidence type="ECO:0000256" key="1">
    <source>
        <dbReference type="SAM" id="Phobius"/>
    </source>
</evidence>
<keyword evidence="1" id="KW-0812">Transmembrane</keyword>